<protein>
    <submittedName>
        <fullName evidence="2">Predicted protein</fullName>
    </submittedName>
</protein>
<dbReference type="RefSeq" id="XP_001884917.1">
    <property type="nucleotide sequence ID" value="XM_001884882.1"/>
</dbReference>
<dbReference type="AlphaFoldDB" id="B0DM25"/>
<dbReference type="Proteomes" id="UP000001194">
    <property type="component" value="Unassembled WGS sequence"/>
</dbReference>
<organism evidence="3">
    <name type="scientific">Laccaria bicolor (strain S238N-H82 / ATCC MYA-4686)</name>
    <name type="common">Bicoloured deceiver</name>
    <name type="synonym">Laccaria laccata var. bicolor</name>
    <dbReference type="NCBI Taxonomy" id="486041"/>
    <lineage>
        <taxon>Eukaryota</taxon>
        <taxon>Fungi</taxon>
        <taxon>Dikarya</taxon>
        <taxon>Basidiomycota</taxon>
        <taxon>Agaricomycotina</taxon>
        <taxon>Agaricomycetes</taxon>
        <taxon>Agaricomycetidae</taxon>
        <taxon>Agaricales</taxon>
        <taxon>Agaricineae</taxon>
        <taxon>Hydnangiaceae</taxon>
        <taxon>Laccaria</taxon>
    </lineage>
</organism>
<feature type="region of interest" description="Disordered" evidence="1">
    <location>
        <begin position="1"/>
        <end position="63"/>
    </location>
</feature>
<evidence type="ECO:0000256" key="1">
    <source>
        <dbReference type="SAM" id="MobiDB-lite"/>
    </source>
</evidence>
<dbReference type="EMBL" id="DS547118">
    <property type="protein sequence ID" value="EDR04398.1"/>
    <property type="molecule type" value="Genomic_DNA"/>
</dbReference>
<keyword evidence="3" id="KW-1185">Reference proteome</keyword>
<sequence>MTDSPQNSQVAAGAESSQTAATPVSQMPATPVSQMAATPVPDSLTAPSHCTLPSHMSSGGLRQNPVECWNSIQNPPEWGREGMVGNSVKANLVMMSKTGNVMSILQPYLHMNS</sequence>
<dbReference type="InParanoid" id="B0DM25"/>
<dbReference type="KEGG" id="lbc:LACBIDRAFT_330666"/>
<dbReference type="HOGENOM" id="CLU_2133947_0_0_1"/>
<dbReference type="GeneID" id="6080601"/>
<gene>
    <name evidence="2" type="ORF">LACBIDRAFT_330666</name>
</gene>
<reference evidence="2 3" key="1">
    <citation type="journal article" date="2008" name="Nature">
        <title>The genome of Laccaria bicolor provides insights into mycorrhizal symbiosis.</title>
        <authorList>
            <person name="Martin F."/>
            <person name="Aerts A."/>
            <person name="Ahren D."/>
            <person name="Brun A."/>
            <person name="Danchin E.G.J."/>
            <person name="Duchaussoy F."/>
            <person name="Gibon J."/>
            <person name="Kohler A."/>
            <person name="Lindquist E."/>
            <person name="Pereda V."/>
            <person name="Salamov A."/>
            <person name="Shapiro H.J."/>
            <person name="Wuyts J."/>
            <person name="Blaudez D."/>
            <person name="Buee M."/>
            <person name="Brokstein P."/>
            <person name="Canbaeck B."/>
            <person name="Cohen D."/>
            <person name="Courty P.E."/>
            <person name="Coutinho P.M."/>
            <person name="Delaruelle C."/>
            <person name="Detter J.C."/>
            <person name="Deveau A."/>
            <person name="DiFazio S."/>
            <person name="Duplessis S."/>
            <person name="Fraissinet-Tachet L."/>
            <person name="Lucic E."/>
            <person name="Frey-Klett P."/>
            <person name="Fourrey C."/>
            <person name="Feussner I."/>
            <person name="Gay G."/>
            <person name="Grimwood J."/>
            <person name="Hoegger P.J."/>
            <person name="Jain P."/>
            <person name="Kilaru S."/>
            <person name="Labbe J."/>
            <person name="Lin Y.C."/>
            <person name="Legue V."/>
            <person name="Le Tacon F."/>
            <person name="Marmeisse R."/>
            <person name="Melayah D."/>
            <person name="Montanini B."/>
            <person name="Muratet M."/>
            <person name="Nehls U."/>
            <person name="Niculita-Hirzel H."/>
            <person name="Oudot-Le Secq M.P."/>
            <person name="Peter M."/>
            <person name="Quesneville H."/>
            <person name="Rajashekar B."/>
            <person name="Reich M."/>
            <person name="Rouhier N."/>
            <person name="Schmutz J."/>
            <person name="Yin T."/>
            <person name="Chalot M."/>
            <person name="Henrissat B."/>
            <person name="Kuees U."/>
            <person name="Lucas S."/>
            <person name="Van de Peer Y."/>
            <person name="Podila G.K."/>
            <person name="Polle A."/>
            <person name="Pukkila P.J."/>
            <person name="Richardson P.M."/>
            <person name="Rouze P."/>
            <person name="Sanders I.R."/>
            <person name="Stajich J.E."/>
            <person name="Tunlid A."/>
            <person name="Tuskan G."/>
            <person name="Grigoriev I.V."/>
        </authorList>
    </citation>
    <scope>NUCLEOTIDE SEQUENCE [LARGE SCALE GENOMIC DNA]</scope>
    <source>
        <strain evidence="3">S238N-H82 / ATCC MYA-4686</strain>
    </source>
</reference>
<proteinExistence type="predicted"/>
<evidence type="ECO:0000313" key="3">
    <source>
        <dbReference type="Proteomes" id="UP000001194"/>
    </source>
</evidence>
<name>B0DM25_LACBS</name>
<evidence type="ECO:0000313" key="2">
    <source>
        <dbReference type="EMBL" id="EDR04398.1"/>
    </source>
</evidence>
<feature type="compositionally biased region" description="Polar residues" evidence="1">
    <location>
        <begin position="1"/>
        <end position="36"/>
    </location>
</feature>
<accession>B0DM25</accession>